<dbReference type="InParanoid" id="A0A1X2H348"/>
<keyword evidence="2" id="KW-0812">Transmembrane</keyword>
<feature type="chain" id="PRO_5012913981" evidence="3">
    <location>
        <begin position="22"/>
        <end position="612"/>
    </location>
</feature>
<dbReference type="AlphaFoldDB" id="A0A1X2H348"/>
<name>A0A1X2H348_SYNRA</name>
<evidence type="ECO:0000256" key="2">
    <source>
        <dbReference type="SAM" id="Phobius"/>
    </source>
</evidence>
<feature type="compositionally biased region" description="Polar residues" evidence="1">
    <location>
        <begin position="564"/>
        <end position="585"/>
    </location>
</feature>
<comment type="caution">
    <text evidence="4">The sequence shown here is derived from an EMBL/GenBank/DDBJ whole genome shotgun (WGS) entry which is preliminary data.</text>
</comment>
<organism evidence="4 5">
    <name type="scientific">Syncephalastrum racemosum</name>
    <name type="common">Filamentous fungus</name>
    <dbReference type="NCBI Taxonomy" id="13706"/>
    <lineage>
        <taxon>Eukaryota</taxon>
        <taxon>Fungi</taxon>
        <taxon>Fungi incertae sedis</taxon>
        <taxon>Mucoromycota</taxon>
        <taxon>Mucoromycotina</taxon>
        <taxon>Mucoromycetes</taxon>
        <taxon>Mucorales</taxon>
        <taxon>Syncephalastraceae</taxon>
        <taxon>Syncephalastrum</taxon>
    </lineage>
</organism>
<dbReference type="Pfam" id="PF08757">
    <property type="entry name" value="CotH"/>
    <property type="match status" value="1"/>
</dbReference>
<sequence length="612" mass="67717">MQHRIALCFLALASLVAIGTADVQYSVVAFPQGAQTVGVSVGGQVHPLDKTQTPNLFSGKAPSGDNYQYVIIDGNNHQAEPSQRKLGQGVSSTGNEFFGRSQTVYSVPDLPQAFNPIYPPLFTGMNRSNEVATMMFQISNTSALDTMLQNPKGDLKDIQIDQAIYISNQEVHTFSGVGFGTSGQSTKDFAKQSYKIELNKFGPQTSKDLLFGRTTLKLRAEATDMTMAREKLVLDSLLAAGGASLSGSWVRLYINGQPFGLYLLMDDASTHFIDNVLHAGNWQYQYTGPTYKGNAMTPEQEGNLAYLGDDATLYSNDLYKLEDKGEDKQLQKNNSLGPLIGFMKSWSAIDPSQATSEQSQGDYSKLLDPRHTLIHMAMNFLIGSWDGFWYQASNYYINQDLQSQQWTLITYDFDETFGNNAPDQTLMTVSYEQYGRPNATRPIIQKLLQSPYWKSQFEDILKTIIKRFFKPSVMEARLKAWQQMLQEDIAWDYSLQTHSPGAQSNWTINDFNGGLFNTTKEQIGLLEYIQKRSASVCQQLNIQDTDDLPPLGPYSGGKYMDAQGQVSDHPSGNSATVSPNGSNPSSANTLSAPSIFLSMLIGTGLAFAMLIQ</sequence>
<dbReference type="OrthoDB" id="10267127at2759"/>
<keyword evidence="3" id="KW-0732">Signal</keyword>
<evidence type="ECO:0000313" key="4">
    <source>
        <dbReference type="EMBL" id="ORY92213.1"/>
    </source>
</evidence>
<feature type="transmembrane region" description="Helical" evidence="2">
    <location>
        <begin position="590"/>
        <end position="611"/>
    </location>
</feature>
<reference evidence="4 5" key="1">
    <citation type="submission" date="2016-07" db="EMBL/GenBank/DDBJ databases">
        <title>Pervasive Adenine N6-methylation of Active Genes in Fungi.</title>
        <authorList>
            <consortium name="DOE Joint Genome Institute"/>
            <person name="Mondo S.J."/>
            <person name="Dannebaum R.O."/>
            <person name="Kuo R.C."/>
            <person name="Labutti K."/>
            <person name="Haridas S."/>
            <person name="Kuo A."/>
            <person name="Salamov A."/>
            <person name="Ahrendt S.R."/>
            <person name="Lipzen A."/>
            <person name="Sullivan W."/>
            <person name="Andreopoulos W.B."/>
            <person name="Clum A."/>
            <person name="Lindquist E."/>
            <person name="Daum C."/>
            <person name="Ramamoorthy G.K."/>
            <person name="Gryganskyi A."/>
            <person name="Culley D."/>
            <person name="Magnuson J.K."/>
            <person name="James T.Y."/>
            <person name="O'Malley M.A."/>
            <person name="Stajich J.E."/>
            <person name="Spatafora J.W."/>
            <person name="Visel A."/>
            <person name="Grigoriev I.V."/>
        </authorList>
    </citation>
    <scope>NUCLEOTIDE SEQUENCE [LARGE SCALE GENOMIC DNA]</scope>
    <source>
        <strain evidence="4 5">NRRL 2496</strain>
    </source>
</reference>
<protein>
    <submittedName>
        <fullName evidence="4">Coth protein-domain-containing protein</fullName>
    </submittedName>
</protein>
<dbReference type="STRING" id="13706.A0A1X2H348"/>
<proteinExistence type="predicted"/>
<dbReference type="Proteomes" id="UP000242180">
    <property type="component" value="Unassembled WGS sequence"/>
</dbReference>
<dbReference type="EMBL" id="MCGN01000010">
    <property type="protein sequence ID" value="ORY92213.1"/>
    <property type="molecule type" value="Genomic_DNA"/>
</dbReference>
<dbReference type="PANTHER" id="PTHR40050">
    <property type="entry name" value="INNER SPORE COAT PROTEIN H"/>
    <property type="match status" value="1"/>
</dbReference>
<accession>A0A1X2H348</accession>
<feature type="signal peptide" evidence="3">
    <location>
        <begin position="1"/>
        <end position="21"/>
    </location>
</feature>
<keyword evidence="5" id="KW-1185">Reference proteome</keyword>
<keyword evidence="2" id="KW-0472">Membrane</keyword>
<evidence type="ECO:0000256" key="3">
    <source>
        <dbReference type="SAM" id="SignalP"/>
    </source>
</evidence>
<dbReference type="InterPro" id="IPR014867">
    <property type="entry name" value="Spore_coat_CotH_CotH2/3/7"/>
</dbReference>
<dbReference type="OMA" id="YYLNQDM"/>
<keyword evidence="2" id="KW-1133">Transmembrane helix</keyword>
<gene>
    <name evidence="4" type="ORF">BCR43DRAFT_446005</name>
</gene>
<feature type="region of interest" description="Disordered" evidence="1">
    <location>
        <begin position="559"/>
        <end position="585"/>
    </location>
</feature>
<evidence type="ECO:0000313" key="5">
    <source>
        <dbReference type="Proteomes" id="UP000242180"/>
    </source>
</evidence>
<evidence type="ECO:0000256" key="1">
    <source>
        <dbReference type="SAM" id="MobiDB-lite"/>
    </source>
</evidence>
<dbReference type="PANTHER" id="PTHR40050:SF1">
    <property type="entry name" value="INNER SPORE COAT PROTEIN H"/>
    <property type="match status" value="1"/>
</dbReference>